<dbReference type="PANTHER" id="PTHR11362">
    <property type="entry name" value="PHOSPHATIDYLETHANOLAMINE-BINDING PROTEIN"/>
    <property type="match status" value="1"/>
</dbReference>
<dbReference type="CDD" id="cd00866">
    <property type="entry name" value="PEBP_euk"/>
    <property type="match status" value="1"/>
</dbReference>
<dbReference type="Gene3D" id="3.90.280.10">
    <property type="entry name" value="PEBP-like"/>
    <property type="match status" value="1"/>
</dbReference>
<dbReference type="InterPro" id="IPR008914">
    <property type="entry name" value="PEBP"/>
</dbReference>
<comment type="caution">
    <text evidence="1">The sequence shown here is derived from an EMBL/GenBank/DDBJ whole genome shotgun (WGS) entry which is preliminary data.</text>
</comment>
<dbReference type="InterPro" id="IPR035810">
    <property type="entry name" value="PEBP_euk"/>
</dbReference>
<dbReference type="InterPro" id="IPR036610">
    <property type="entry name" value="PEBP-like_sf"/>
</dbReference>
<proteinExistence type="predicted"/>
<sequence>MMVSVQRKMDNVTPVIVALVALNLIGSSWASPLPQRSNHSSLALIALTTSSHRPPHSSESDPRSLPTSESSTNAESTLSADQLDRVQLLTSSWEPGQFNLPFSVQAEEISDEEWRQMMTDDLRRHGVLGQIVDTVPPYVVNVDYAEHACVHMGNQLVPRQTQLQPHQINFPTNGSGGLFTLMAIDPDVPSRNNSIYSEFLQWLVVNIPDEDIERGDVLAEYLGPLPSHNGGQHRFIFLAHKQPDGSIINTSRLPHAESCDWASRARFSARKFAQLHRLGEPMAINYFTTEFDSSVPLTIEQCLLRRQSLIHIQQRLLS</sequence>
<evidence type="ECO:0000313" key="2">
    <source>
        <dbReference type="Proteomes" id="UP000076858"/>
    </source>
</evidence>
<dbReference type="SUPFAM" id="SSF49777">
    <property type="entry name" value="PEBP-like"/>
    <property type="match status" value="1"/>
</dbReference>
<dbReference type="OrthoDB" id="2506647at2759"/>
<organism evidence="1 2">
    <name type="scientific">Daphnia magna</name>
    <dbReference type="NCBI Taxonomy" id="35525"/>
    <lineage>
        <taxon>Eukaryota</taxon>
        <taxon>Metazoa</taxon>
        <taxon>Ecdysozoa</taxon>
        <taxon>Arthropoda</taxon>
        <taxon>Crustacea</taxon>
        <taxon>Branchiopoda</taxon>
        <taxon>Diplostraca</taxon>
        <taxon>Cladocera</taxon>
        <taxon>Anomopoda</taxon>
        <taxon>Daphniidae</taxon>
        <taxon>Daphnia</taxon>
    </lineage>
</organism>
<dbReference type="EMBL" id="LRGB01001348">
    <property type="protein sequence ID" value="KZS12955.1"/>
    <property type="molecule type" value="Genomic_DNA"/>
</dbReference>
<keyword evidence="2" id="KW-1185">Reference proteome</keyword>
<gene>
    <name evidence="1" type="ORF">APZ42_022201</name>
</gene>
<protein>
    <submittedName>
        <fullName evidence="1">Putative Phosphatidylethanolamine-binding protein 4</fullName>
    </submittedName>
</protein>
<dbReference type="AlphaFoldDB" id="A0A0N8ADI5"/>
<dbReference type="Pfam" id="PF01161">
    <property type="entry name" value="PBP"/>
    <property type="match status" value="1"/>
</dbReference>
<dbReference type="Proteomes" id="UP000076858">
    <property type="component" value="Unassembled WGS sequence"/>
</dbReference>
<accession>A0A0N8ADI5</accession>
<dbReference type="PANTHER" id="PTHR11362:SF152">
    <property type="entry name" value="ODORANT-BINDING PROTEIN A5-LIKE PROTEIN"/>
    <property type="match status" value="1"/>
</dbReference>
<reference evidence="1 2" key="1">
    <citation type="submission" date="2016-03" db="EMBL/GenBank/DDBJ databases">
        <title>EvidentialGene: Evidence-directed Construction of Genes on Genomes.</title>
        <authorList>
            <person name="Gilbert D.G."/>
            <person name="Choi J.-H."/>
            <person name="Mockaitis K."/>
            <person name="Colbourne J."/>
            <person name="Pfrender M."/>
        </authorList>
    </citation>
    <scope>NUCLEOTIDE SEQUENCE [LARGE SCALE GENOMIC DNA]</scope>
    <source>
        <strain evidence="1 2">Xinb3</strain>
        <tissue evidence="1">Complete organism</tissue>
    </source>
</reference>
<dbReference type="STRING" id="35525.A0A0N8ADI5"/>
<evidence type="ECO:0000313" key="1">
    <source>
        <dbReference type="EMBL" id="KZS12955.1"/>
    </source>
</evidence>
<name>A0A0N8ADI5_9CRUS</name>